<evidence type="ECO:0008006" key="4">
    <source>
        <dbReference type="Google" id="ProtNLM"/>
    </source>
</evidence>
<dbReference type="AlphaFoldDB" id="A0AAV2SIE6"/>
<accession>A0AAV2SIE6</accession>
<evidence type="ECO:0000313" key="2">
    <source>
        <dbReference type="EMBL" id="CAL4195726.1"/>
    </source>
</evidence>
<keyword evidence="3" id="KW-1185">Reference proteome</keyword>
<keyword evidence="1" id="KW-0812">Transmembrane</keyword>
<comment type="caution">
    <text evidence="2">The sequence shown here is derived from an EMBL/GenBank/DDBJ whole genome shotgun (WGS) entry which is preliminary data.</text>
</comment>
<feature type="transmembrane region" description="Helical" evidence="1">
    <location>
        <begin position="7"/>
        <end position="26"/>
    </location>
</feature>
<sequence length="202" mass="23821">MLGFKKFRYMAFLLVIAVTVSFYLYFHPILKFKNIRDHRNTGVRTNRLGTVLHSDSTNKSALKKFFTDREKVYETRRVLVQKQCRALGRKGTYSMAEWAPLERLRWHMQNKLVMCFNAKVGTSTWLLYLMDSAFPGILQNSTKNWHNEAIRYLRPPQGTTRGTTKNLTRNLSMDVFLRVSYKGFKAELHPKIFKITRPIYTK</sequence>
<feature type="non-terminal residue" evidence="2">
    <location>
        <position position="202"/>
    </location>
</feature>
<evidence type="ECO:0000256" key="1">
    <source>
        <dbReference type="SAM" id="Phobius"/>
    </source>
</evidence>
<dbReference type="EMBL" id="CAXKWB010071979">
    <property type="protein sequence ID" value="CAL4195726.1"/>
    <property type="molecule type" value="Genomic_DNA"/>
</dbReference>
<gene>
    <name evidence="2" type="ORF">MNOR_LOCUS37073</name>
</gene>
<keyword evidence="1" id="KW-1133">Transmembrane helix</keyword>
<reference evidence="2 3" key="1">
    <citation type="submission" date="2024-05" db="EMBL/GenBank/DDBJ databases">
        <authorList>
            <person name="Wallberg A."/>
        </authorList>
    </citation>
    <scope>NUCLEOTIDE SEQUENCE [LARGE SCALE GENOMIC DNA]</scope>
</reference>
<protein>
    <recommendedName>
        <fullName evidence="4">Carbohydrate sulfotransferase</fullName>
    </recommendedName>
</protein>
<organism evidence="2 3">
    <name type="scientific">Meganyctiphanes norvegica</name>
    <name type="common">Northern krill</name>
    <name type="synonym">Thysanopoda norvegica</name>
    <dbReference type="NCBI Taxonomy" id="48144"/>
    <lineage>
        <taxon>Eukaryota</taxon>
        <taxon>Metazoa</taxon>
        <taxon>Ecdysozoa</taxon>
        <taxon>Arthropoda</taxon>
        <taxon>Crustacea</taxon>
        <taxon>Multicrustacea</taxon>
        <taxon>Malacostraca</taxon>
        <taxon>Eumalacostraca</taxon>
        <taxon>Eucarida</taxon>
        <taxon>Euphausiacea</taxon>
        <taxon>Euphausiidae</taxon>
        <taxon>Meganyctiphanes</taxon>
    </lineage>
</organism>
<dbReference type="Proteomes" id="UP001497623">
    <property type="component" value="Unassembled WGS sequence"/>
</dbReference>
<evidence type="ECO:0000313" key="3">
    <source>
        <dbReference type="Proteomes" id="UP001497623"/>
    </source>
</evidence>
<keyword evidence="1" id="KW-0472">Membrane</keyword>
<proteinExistence type="predicted"/>
<name>A0AAV2SIE6_MEGNR</name>